<dbReference type="AlphaFoldDB" id="C0EH77"/>
<feature type="transmembrane region" description="Helical" evidence="1">
    <location>
        <begin position="12"/>
        <end position="33"/>
    </location>
</feature>
<dbReference type="Proteomes" id="UP000003340">
    <property type="component" value="Unassembled WGS sequence"/>
</dbReference>
<gene>
    <name evidence="2" type="ORF">CLOSTMETH_03277</name>
</gene>
<sequence length="190" mass="21432">MKFSERYAPRYFIAWILIACILLGVIGAVLYNINAVMMLFGKGNIHLRPLPDIQAQVTALSEQYNVTGLTQNPDGSVRFEYAAKNNVASFSILSETDGKKVSQINGQIDLSAFDLTQITEIYSFVDSLVKPLCRERDILAAEVALLKIAGKTQLIRYETFLYQEHVVDDKFITLRKEKDSYVIELSITPM</sequence>
<reference evidence="2 3" key="2">
    <citation type="submission" date="2009-02" db="EMBL/GenBank/DDBJ databases">
        <title>Draft genome sequence of Clostridium methylpentosum (DSM 5476).</title>
        <authorList>
            <person name="Sudarsanam P."/>
            <person name="Ley R."/>
            <person name="Guruge J."/>
            <person name="Turnbaugh P.J."/>
            <person name="Mahowald M."/>
            <person name="Liep D."/>
            <person name="Gordon J."/>
        </authorList>
    </citation>
    <scope>NUCLEOTIDE SEQUENCE [LARGE SCALE GENOMIC DNA]</scope>
    <source>
        <strain evidence="2 3">DSM 5476</strain>
    </source>
</reference>
<keyword evidence="3" id="KW-1185">Reference proteome</keyword>
<accession>C0EH77</accession>
<dbReference type="STRING" id="537013.CLOSTMETH_03277"/>
<keyword evidence="1" id="KW-0812">Transmembrane</keyword>
<keyword evidence="1" id="KW-1133">Transmembrane helix</keyword>
<proteinExistence type="predicted"/>
<reference evidence="2 3" key="1">
    <citation type="submission" date="2009-01" db="EMBL/GenBank/DDBJ databases">
        <authorList>
            <person name="Fulton L."/>
            <person name="Clifton S."/>
            <person name="Fulton B."/>
            <person name="Xu J."/>
            <person name="Minx P."/>
            <person name="Pepin K.H."/>
            <person name="Johnson M."/>
            <person name="Bhonagiri V."/>
            <person name="Nash W.E."/>
            <person name="Mardis E.R."/>
            <person name="Wilson R.K."/>
        </authorList>
    </citation>
    <scope>NUCLEOTIDE SEQUENCE [LARGE SCALE GENOMIC DNA]</scope>
    <source>
        <strain evidence="2 3">DSM 5476</strain>
    </source>
</reference>
<name>C0EH77_9FIRM</name>
<evidence type="ECO:0000256" key="1">
    <source>
        <dbReference type="SAM" id="Phobius"/>
    </source>
</evidence>
<keyword evidence="1" id="KW-0472">Membrane</keyword>
<evidence type="ECO:0000313" key="2">
    <source>
        <dbReference type="EMBL" id="EEG29164.1"/>
    </source>
</evidence>
<evidence type="ECO:0000313" key="3">
    <source>
        <dbReference type="Proteomes" id="UP000003340"/>
    </source>
</evidence>
<dbReference type="EMBL" id="ACEC01000115">
    <property type="protein sequence ID" value="EEG29164.1"/>
    <property type="molecule type" value="Genomic_DNA"/>
</dbReference>
<comment type="caution">
    <text evidence="2">The sequence shown here is derived from an EMBL/GenBank/DDBJ whole genome shotgun (WGS) entry which is preliminary data.</text>
</comment>
<dbReference type="HOGENOM" id="CLU_1425747_0_0_9"/>
<protein>
    <submittedName>
        <fullName evidence="2">Uncharacterized protein</fullName>
    </submittedName>
</protein>
<organism evidence="2 3">
    <name type="scientific">[Clostridium] methylpentosum DSM 5476</name>
    <dbReference type="NCBI Taxonomy" id="537013"/>
    <lineage>
        <taxon>Bacteria</taxon>
        <taxon>Bacillati</taxon>
        <taxon>Bacillota</taxon>
        <taxon>Clostridia</taxon>
        <taxon>Eubacteriales</taxon>
        <taxon>Oscillospiraceae</taxon>
        <taxon>Oscillospiraceae incertae sedis</taxon>
    </lineage>
</organism>